<name>U2YL78_9SPHN</name>
<dbReference type="PANTHER" id="PTHR22893">
    <property type="entry name" value="NADH OXIDOREDUCTASE-RELATED"/>
    <property type="match status" value="1"/>
</dbReference>
<dbReference type="GO" id="GO:0005829">
    <property type="term" value="C:cytosol"/>
    <property type="evidence" value="ECO:0007669"/>
    <property type="project" value="TreeGrafter"/>
</dbReference>
<accession>U2YL78</accession>
<comment type="similarity">
    <text evidence="2">Belongs to the NADH:flavin oxidoreductase/NADH oxidase family.</text>
</comment>
<dbReference type="FunFam" id="3.20.20.70:FF:000059">
    <property type="entry name" value="N-ethylmaleimide reductase, FMN-linked"/>
    <property type="match status" value="1"/>
</dbReference>
<evidence type="ECO:0000256" key="2">
    <source>
        <dbReference type="ARBA" id="ARBA00005979"/>
    </source>
</evidence>
<dbReference type="GO" id="GO:0016628">
    <property type="term" value="F:oxidoreductase activity, acting on the CH-CH group of donors, NAD or NADP as acceptor"/>
    <property type="evidence" value="ECO:0007669"/>
    <property type="project" value="UniProtKB-ARBA"/>
</dbReference>
<dbReference type="eggNOG" id="COG1902">
    <property type="taxonomic scope" value="Bacteria"/>
</dbReference>
<organism evidence="5 6">
    <name type="scientific">Caenibius tardaugens NBRC 16725</name>
    <dbReference type="NCBI Taxonomy" id="1219035"/>
    <lineage>
        <taxon>Bacteria</taxon>
        <taxon>Pseudomonadati</taxon>
        <taxon>Pseudomonadota</taxon>
        <taxon>Alphaproteobacteria</taxon>
        <taxon>Sphingomonadales</taxon>
        <taxon>Erythrobacteraceae</taxon>
        <taxon>Caenibius</taxon>
    </lineage>
</organism>
<evidence type="ECO:0000256" key="3">
    <source>
        <dbReference type="ARBA" id="ARBA00023002"/>
    </source>
</evidence>
<reference evidence="5 6" key="1">
    <citation type="submission" date="2013-09" db="EMBL/GenBank/DDBJ databases">
        <title>Whole genome shotgun sequence of Novosphingobium tardaugens NBRC 16725.</title>
        <authorList>
            <person name="Isaki S."/>
            <person name="Hosoyama A."/>
            <person name="Tsuchikane K."/>
            <person name="Katsumata H."/>
            <person name="Ando Y."/>
            <person name="Yamazaki S."/>
            <person name="Fujita N."/>
        </authorList>
    </citation>
    <scope>NUCLEOTIDE SEQUENCE [LARGE SCALE GENOMIC DNA]</scope>
    <source>
        <strain evidence="5 6">NBRC 16725</strain>
    </source>
</reference>
<dbReference type="SUPFAM" id="SSF51395">
    <property type="entry name" value="FMN-linked oxidoreductases"/>
    <property type="match status" value="1"/>
</dbReference>
<feature type="domain" description="NADH:flavin oxidoreductase/NADH oxidase N-terminal" evidence="4">
    <location>
        <begin position="25"/>
        <end position="349"/>
    </location>
</feature>
<evidence type="ECO:0000313" key="6">
    <source>
        <dbReference type="Proteomes" id="UP000016568"/>
    </source>
</evidence>
<proteinExistence type="inferred from homology"/>
<comment type="caution">
    <text evidence="5">The sequence shown here is derived from an EMBL/GenBank/DDBJ whole genome shotgun (WGS) entry which is preliminary data.</text>
</comment>
<gene>
    <name evidence="5" type="ORF">NT2_05_00530</name>
</gene>
<comment type="cofactor">
    <cofactor evidence="1">
        <name>FMN</name>
        <dbReference type="ChEBI" id="CHEBI:58210"/>
    </cofactor>
</comment>
<dbReference type="InterPro" id="IPR013785">
    <property type="entry name" value="Aldolase_TIM"/>
</dbReference>
<dbReference type="EMBL" id="BASZ01000005">
    <property type="protein sequence ID" value="GAD49132.1"/>
    <property type="molecule type" value="Genomic_DNA"/>
</dbReference>
<evidence type="ECO:0000313" key="5">
    <source>
        <dbReference type="EMBL" id="GAD49132.1"/>
    </source>
</evidence>
<dbReference type="AlphaFoldDB" id="U2YL78"/>
<protein>
    <submittedName>
        <fullName evidence="5">Putative oxidoreductase</fullName>
    </submittedName>
</protein>
<dbReference type="GO" id="GO:0010181">
    <property type="term" value="F:FMN binding"/>
    <property type="evidence" value="ECO:0007669"/>
    <property type="project" value="InterPro"/>
</dbReference>
<dbReference type="PANTHER" id="PTHR22893:SF91">
    <property type="entry name" value="NADPH DEHYDROGENASE 2-RELATED"/>
    <property type="match status" value="1"/>
</dbReference>
<dbReference type="InterPro" id="IPR045247">
    <property type="entry name" value="Oye-like"/>
</dbReference>
<dbReference type="Proteomes" id="UP000016568">
    <property type="component" value="Unassembled WGS sequence"/>
</dbReference>
<dbReference type="InterPro" id="IPR001155">
    <property type="entry name" value="OxRdtase_FMN_N"/>
</dbReference>
<keyword evidence="6" id="KW-1185">Reference proteome</keyword>
<evidence type="ECO:0000256" key="1">
    <source>
        <dbReference type="ARBA" id="ARBA00001917"/>
    </source>
</evidence>
<sequence length="386" mass="41622">MVPPIYPIRARFFGREQYRDPSMSDIFSPVSLGEIQLANRIVMAPMTRDRAGPNDEPTEVMVEYYRQRASAGLIITEGTQPSPAGKGYWRTPGIHSQEQVAGWRKVADAVHAEGGKIAVQIMHVGRAAVQANKDADAQTVAPSAIPCPDLIPGPTGVPEATVPPRALETDEIAGVIAEYVTAAKNAREAGIDAVELHCASGYLPMQFLSSNSNQRTDQYGGSAENRVRFVVETLSALAEAIGPGRVGFRICPGIKLNGMDDADPAETYATLLKAVNGLGLAYVHLIHIPNDGFDSLELVRANWTGPVIENNGLNLDKAKAVLADGKADAVSFGYAYIGNPDLVERFRDGVGLAKADRKSFYTGDGDDRRGYTDYPTYTQIQEEVSE</sequence>
<keyword evidence="3" id="KW-0560">Oxidoreductase</keyword>
<dbReference type="CDD" id="cd02933">
    <property type="entry name" value="OYE_like_FMN"/>
    <property type="match status" value="1"/>
</dbReference>
<evidence type="ECO:0000259" key="4">
    <source>
        <dbReference type="Pfam" id="PF00724"/>
    </source>
</evidence>
<dbReference type="Pfam" id="PF00724">
    <property type="entry name" value="Oxidored_FMN"/>
    <property type="match status" value="1"/>
</dbReference>
<dbReference type="Gene3D" id="3.20.20.70">
    <property type="entry name" value="Aldolase class I"/>
    <property type="match status" value="1"/>
</dbReference>